<evidence type="ECO:0000313" key="4">
    <source>
        <dbReference type="Proteomes" id="UP001290455"/>
    </source>
</evidence>
<feature type="compositionally biased region" description="Basic and acidic residues" evidence="1">
    <location>
        <begin position="141"/>
        <end position="158"/>
    </location>
</feature>
<gene>
    <name evidence="3" type="ORF">SM124_08960</name>
</gene>
<dbReference type="EMBL" id="JAXOFX010000004">
    <property type="protein sequence ID" value="MDZ5471877.1"/>
    <property type="molecule type" value="Genomic_DNA"/>
</dbReference>
<keyword evidence="2" id="KW-1133">Transmembrane helix</keyword>
<comment type="caution">
    <text evidence="3">The sequence shown here is derived from an EMBL/GenBank/DDBJ whole genome shotgun (WGS) entry which is preliminary data.</text>
</comment>
<evidence type="ECO:0000256" key="1">
    <source>
        <dbReference type="SAM" id="MobiDB-lite"/>
    </source>
</evidence>
<name>A0ABU5IXP3_9BACI</name>
<feature type="region of interest" description="Disordered" evidence="1">
    <location>
        <begin position="86"/>
        <end position="173"/>
    </location>
</feature>
<keyword evidence="2" id="KW-0812">Transmembrane</keyword>
<keyword evidence="2" id="KW-0472">Membrane</keyword>
<feature type="compositionally biased region" description="Basic and acidic residues" evidence="1">
    <location>
        <begin position="91"/>
        <end position="133"/>
    </location>
</feature>
<protein>
    <submittedName>
        <fullName evidence="3">Uncharacterized protein</fullName>
    </submittedName>
</protein>
<feature type="transmembrane region" description="Helical" evidence="2">
    <location>
        <begin position="63"/>
        <end position="84"/>
    </location>
</feature>
<accession>A0ABU5IXP3</accession>
<evidence type="ECO:0000313" key="3">
    <source>
        <dbReference type="EMBL" id="MDZ5471877.1"/>
    </source>
</evidence>
<dbReference type="RefSeq" id="WP_322446166.1">
    <property type="nucleotide sequence ID" value="NZ_JAXOFX010000004.1"/>
</dbReference>
<organism evidence="3 4">
    <name type="scientific">Robertmurraya mangrovi</name>
    <dbReference type="NCBI Taxonomy" id="3098077"/>
    <lineage>
        <taxon>Bacteria</taxon>
        <taxon>Bacillati</taxon>
        <taxon>Bacillota</taxon>
        <taxon>Bacilli</taxon>
        <taxon>Bacillales</taxon>
        <taxon>Bacillaceae</taxon>
        <taxon>Robertmurraya</taxon>
    </lineage>
</organism>
<keyword evidence="4" id="KW-1185">Reference proteome</keyword>
<proteinExistence type="predicted"/>
<dbReference type="Proteomes" id="UP001290455">
    <property type="component" value="Unassembled WGS sequence"/>
</dbReference>
<sequence>MKSTDKRKIIERIKKEQGILQVKLVSEFMYLESNKVYSFIKESKEIEQRESKEGIRLYIKKKGCFGCLTPILFLILIGSCVGSFTDEEDDSSKTKQQDTVEQSKKRDHNDTDDKESKENATNSEDKKETKVNKETVTSNPPKKEQNKKPVKEEKKKESCTPNIKGNISSSGEKIYHVPSGAFYDRTEAEKMFCSEAEARAAGFRKSQR</sequence>
<reference evidence="3 4" key="1">
    <citation type="submission" date="2023-11" db="EMBL/GenBank/DDBJ databases">
        <title>Bacillus jintuensis, isolated from a mudflat on the Beibu Gulf coast.</title>
        <authorList>
            <person name="Li M."/>
        </authorList>
    </citation>
    <scope>NUCLEOTIDE SEQUENCE [LARGE SCALE GENOMIC DNA]</scope>
    <source>
        <strain evidence="3 4">31A1R</strain>
    </source>
</reference>
<feature type="compositionally biased region" description="Polar residues" evidence="1">
    <location>
        <begin position="159"/>
        <end position="171"/>
    </location>
</feature>
<evidence type="ECO:0000256" key="2">
    <source>
        <dbReference type="SAM" id="Phobius"/>
    </source>
</evidence>